<dbReference type="Proteomes" id="UP001568894">
    <property type="component" value="Unassembled WGS sequence"/>
</dbReference>
<dbReference type="EMBL" id="JASMRN010000003">
    <property type="protein sequence ID" value="MEZ7514495.1"/>
    <property type="molecule type" value="Genomic_DNA"/>
</dbReference>
<dbReference type="RefSeq" id="WP_371568328.1">
    <property type="nucleotide sequence ID" value="NZ_JASMRN010000003.1"/>
</dbReference>
<gene>
    <name evidence="2" type="ORF">QO192_04265</name>
</gene>
<evidence type="ECO:0000313" key="2">
    <source>
        <dbReference type="EMBL" id="MEZ7514495.1"/>
    </source>
</evidence>
<reference evidence="2 3" key="1">
    <citation type="submission" date="2023-05" db="EMBL/GenBank/DDBJ databases">
        <title>Adaptations of aquatic viruses from atmosphere-close ecosystems of the Central Arctic Ocean.</title>
        <authorList>
            <person name="Rahlff J."/>
            <person name="Holmfeldt K."/>
        </authorList>
    </citation>
    <scope>NUCLEOTIDE SEQUENCE [LARGE SCALE GENOMIC DNA]</scope>
    <source>
        <strain evidence="2 3">Arc14</strain>
    </source>
</reference>
<protein>
    <submittedName>
        <fullName evidence="2">Uncharacterized protein</fullName>
    </submittedName>
</protein>
<sequence>MIKFWLIAVVTFVVSTFILSKLTLKSNRENAGERIWRFGNGRSVYWRVLTLCSFGITAVIMLTMHWIGISIV</sequence>
<feature type="transmembrane region" description="Helical" evidence="1">
    <location>
        <begin position="6"/>
        <end position="24"/>
    </location>
</feature>
<organism evidence="2 3">
    <name type="scientific">Flavobacterium frigidarium</name>
    <dbReference type="NCBI Taxonomy" id="99286"/>
    <lineage>
        <taxon>Bacteria</taxon>
        <taxon>Pseudomonadati</taxon>
        <taxon>Bacteroidota</taxon>
        <taxon>Flavobacteriia</taxon>
        <taxon>Flavobacteriales</taxon>
        <taxon>Flavobacteriaceae</taxon>
        <taxon>Flavobacterium</taxon>
    </lineage>
</organism>
<keyword evidence="1" id="KW-1133">Transmembrane helix</keyword>
<proteinExistence type="predicted"/>
<feature type="transmembrane region" description="Helical" evidence="1">
    <location>
        <begin position="44"/>
        <end position="67"/>
    </location>
</feature>
<evidence type="ECO:0000256" key="1">
    <source>
        <dbReference type="SAM" id="Phobius"/>
    </source>
</evidence>
<accession>A0ABV4KA26</accession>
<keyword evidence="3" id="KW-1185">Reference proteome</keyword>
<keyword evidence="1" id="KW-0812">Transmembrane</keyword>
<comment type="caution">
    <text evidence="2">The sequence shown here is derived from an EMBL/GenBank/DDBJ whole genome shotgun (WGS) entry which is preliminary data.</text>
</comment>
<evidence type="ECO:0000313" key="3">
    <source>
        <dbReference type="Proteomes" id="UP001568894"/>
    </source>
</evidence>
<name>A0ABV4KA26_9FLAO</name>
<keyword evidence="1" id="KW-0472">Membrane</keyword>